<evidence type="ECO:0000313" key="3">
    <source>
        <dbReference type="RefSeq" id="XP_017772389.1"/>
    </source>
</evidence>
<evidence type="ECO:0000256" key="1">
    <source>
        <dbReference type="SAM" id="SignalP"/>
    </source>
</evidence>
<evidence type="ECO:0000313" key="2">
    <source>
        <dbReference type="Proteomes" id="UP000695000"/>
    </source>
</evidence>
<accession>A0ABM1MCT9</accession>
<gene>
    <name evidence="3" type="primary">LOC108559573</name>
</gene>
<sequence length="102" mass="11745">MKLFKKLSFFAIVCLLCFNVVMGMSEYNCEKTLDCNGPNSLCIKNRCICMKSHKWDEENYECGTESTYEPPPQKTPEPDGFITISSGHRLDNFNILFVNFDL</sequence>
<feature type="chain" id="PRO_5045115305" evidence="1">
    <location>
        <begin position="24"/>
        <end position="102"/>
    </location>
</feature>
<keyword evidence="1" id="KW-0732">Signal</keyword>
<dbReference type="Proteomes" id="UP000695000">
    <property type="component" value="Unplaced"/>
</dbReference>
<reference evidence="3" key="1">
    <citation type="submission" date="2025-08" db="UniProtKB">
        <authorList>
            <consortium name="RefSeq"/>
        </authorList>
    </citation>
    <scope>IDENTIFICATION</scope>
    <source>
        <tissue evidence="3">Whole Larva</tissue>
    </source>
</reference>
<proteinExistence type="predicted"/>
<keyword evidence="2" id="KW-1185">Reference proteome</keyword>
<feature type="signal peptide" evidence="1">
    <location>
        <begin position="1"/>
        <end position="23"/>
    </location>
</feature>
<name>A0ABM1MCT9_NICVS</name>
<organism evidence="2 3">
    <name type="scientific">Nicrophorus vespilloides</name>
    <name type="common">Boreal carrion beetle</name>
    <dbReference type="NCBI Taxonomy" id="110193"/>
    <lineage>
        <taxon>Eukaryota</taxon>
        <taxon>Metazoa</taxon>
        <taxon>Ecdysozoa</taxon>
        <taxon>Arthropoda</taxon>
        <taxon>Hexapoda</taxon>
        <taxon>Insecta</taxon>
        <taxon>Pterygota</taxon>
        <taxon>Neoptera</taxon>
        <taxon>Endopterygota</taxon>
        <taxon>Coleoptera</taxon>
        <taxon>Polyphaga</taxon>
        <taxon>Staphyliniformia</taxon>
        <taxon>Silphidae</taxon>
        <taxon>Nicrophorinae</taxon>
        <taxon>Nicrophorus</taxon>
    </lineage>
</organism>
<protein>
    <submittedName>
        <fullName evidence="3">Uncharacterized protein LOC108559573 isoform X1</fullName>
    </submittedName>
</protein>
<dbReference type="RefSeq" id="XP_017772389.1">
    <property type="nucleotide sequence ID" value="XM_017916900.1"/>
</dbReference>
<dbReference type="GeneID" id="108559573"/>